<gene>
    <name evidence="1" type="ORF">FYC62_10800</name>
</gene>
<dbReference type="Proteomes" id="UP000323653">
    <property type="component" value="Chromosome"/>
</dbReference>
<sequence>MKNIVFCFLFLACFTVKGFAYDLQKIRKDYIEAIKDADAADKLYKELKAIKNPSPLILAYLGSADAVRAKHSWNPVNKMAFLKQGCKTIDRAVELSPNQLEIRFLRFSLEHFLPPFLGYSKHLEIDKKKILELVQKSNVQALHVDENILKNMVNFMIDSKRCTDNEVSVLRKVLA</sequence>
<accession>A0A5C0VJ44</accession>
<dbReference type="AlphaFoldDB" id="A0A5C0VJ44"/>
<protein>
    <submittedName>
        <fullName evidence="1">Uncharacterized protein</fullName>
    </submittedName>
</protein>
<proteinExistence type="predicted"/>
<keyword evidence="2" id="KW-1185">Reference proteome</keyword>
<dbReference type="KEGG" id="pej:FYC62_10800"/>
<reference evidence="1 2" key="1">
    <citation type="submission" date="2019-08" db="EMBL/GenBank/DDBJ databases">
        <title>Pedobacter sp. nov., isolated from Han river, South Korea.</title>
        <authorList>
            <person name="Lee D.-H."/>
            <person name="Kim Y.-S."/>
            <person name="Hwang E.-M."/>
            <person name="Le Tran T.C."/>
            <person name="Cha C.-J."/>
        </authorList>
    </citation>
    <scope>NUCLEOTIDE SEQUENCE [LARGE SCALE GENOMIC DNA]</scope>
    <source>
        <strain evidence="1 2">CJ43</strain>
    </source>
</reference>
<name>A0A5C0VJ44_9SPHI</name>
<dbReference type="EMBL" id="CP043329">
    <property type="protein sequence ID" value="QEK52089.1"/>
    <property type="molecule type" value="Genomic_DNA"/>
</dbReference>
<evidence type="ECO:0000313" key="1">
    <source>
        <dbReference type="EMBL" id="QEK52089.1"/>
    </source>
</evidence>
<evidence type="ECO:0000313" key="2">
    <source>
        <dbReference type="Proteomes" id="UP000323653"/>
    </source>
</evidence>
<dbReference type="RefSeq" id="WP_039454357.1">
    <property type="nucleotide sequence ID" value="NZ_CP043329.1"/>
</dbReference>
<organism evidence="1 2">
    <name type="scientific">Pedobacter aquae</name>
    <dbReference type="NCBI Taxonomy" id="2605747"/>
    <lineage>
        <taxon>Bacteria</taxon>
        <taxon>Pseudomonadati</taxon>
        <taxon>Bacteroidota</taxon>
        <taxon>Sphingobacteriia</taxon>
        <taxon>Sphingobacteriales</taxon>
        <taxon>Sphingobacteriaceae</taxon>
        <taxon>Pedobacter</taxon>
    </lineage>
</organism>